<sequence length="185" mass="20539">MIRTVFGEVPDWHARAACIGQALVMSSRKAAGIAEAKTICARCPVIDECRTWAAELTEDQDPEMVMGGLTFVERRRGLPSQPRRCTACNRLKTVEEFGRRKEGKYGRQSTCLECTRAKANAAYRRRIAKAKPVSTGFRLCPGCGREKADADFGRRRTCVTCSIDAHHSSQQRKRDAPTKTSEAAT</sequence>
<dbReference type="Proteomes" id="UP001501578">
    <property type="component" value="Unassembled WGS sequence"/>
</dbReference>
<dbReference type="PROSITE" id="PS51674">
    <property type="entry name" value="4FE4S_WBL"/>
    <property type="match status" value="1"/>
</dbReference>
<accession>A0ABN1NXN2</accession>
<dbReference type="InterPro" id="IPR034768">
    <property type="entry name" value="4FE4S_WBL"/>
</dbReference>
<dbReference type="Pfam" id="PF02467">
    <property type="entry name" value="Whib"/>
    <property type="match status" value="1"/>
</dbReference>
<evidence type="ECO:0000259" key="1">
    <source>
        <dbReference type="PROSITE" id="PS51674"/>
    </source>
</evidence>
<gene>
    <name evidence="2" type="ORF">GCM10009560_15760</name>
</gene>
<protein>
    <recommendedName>
        <fullName evidence="1">4Fe-4S Wbl-type domain-containing protein</fullName>
    </recommendedName>
</protein>
<evidence type="ECO:0000313" key="3">
    <source>
        <dbReference type="Proteomes" id="UP001501578"/>
    </source>
</evidence>
<comment type="caution">
    <text evidence="2">The sequence shown here is derived from an EMBL/GenBank/DDBJ whole genome shotgun (WGS) entry which is preliminary data.</text>
</comment>
<dbReference type="RefSeq" id="WP_343949048.1">
    <property type="nucleotide sequence ID" value="NZ_BAAAHQ010000007.1"/>
</dbReference>
<name>A0ABN1NXN2_9ACTN</name>
<evidence type="ECO:0000313" key="2">
    <source>
        <dbReference type="EMBL" id="GAA0918647.1"/>
    </source>
</evidence>
<reference evidence="2 3" key="1">
    <citation type="journal article" date="2019" name="Int. J. Syst. Evol. Microbiol.">
        <title>The Global Catalogue of Microorganisms (GCM) 10K type strain sequencing project: providing services to taxonomists for standard genome sequencing and annotation.</title>
        <authorList>
            <consortium name="The Broad Institute Genomics Platform"/>
            <consortium name="The Broad Institute Genome Sequencing Center for Infectious Disease"/>
            <person name="Wu L."/>
            <person name="Ma J."/>
        </authorList>
    </citation>
    <scope>NUCLEOTIDE SEQUENCE [LARGE SCALE GENOMIC DNA]</scope>
    <source>
        <strain evidence="2 3">JCM 11136</strain>
    </source>
</reference>
<keyword evidence="3" id="KW-1185">Reference proteome</keyword>
<proteinExistence type="predicted"/>
<organism evidence="2 3">
    <name type="scientific">Nonomuraea longicatena</name>
    <dbReference type="NCBI Taxonomy" id="83682"/>
    <lineage>
        <taxon>Bacteria</taxon>
        <taxon>Bacillati</taxon>
        <taxon>Actinomycetota</taxon>
        <taxon>Actinomycetes</taxon>
        <taxon>Streptosporangiales</taxon>
        <taxon>Streptosporangiaceae</taxon>
        <taxon>Nonomuraea</taxon>
    </lineage>
</organism>
<feature type="domain" description="4Fe-4S Wbl-type" evidence="1">
    <location>
        <begin position="17"/>
        <end position="76"/>
    </location>
</feature>
<dbReference type="EMBL" id="BAAAHQ010000007">
    <property type="protein sequence ID" value="GAA0918647.1"/>
    <property type="molecule type" value="Genomic_DNA"/>
</dbReference>